<evidence type="ECO:0000313" key="1">
    <source>
        <dbReference type="EMBL" id="OIW26040.1"/>
    </source>
</evidence>
<name>A0A1J7J8C3_9PEZI</name>
<accession>A0A1J7J8C3</accession>
<dbReference type="Proteomes" id="UP000182658">
    <property type="component" value="Unassembled WGS sequence"/>
</dbReference>
<dbReference type="EMBL" id="KV875101">
    <property type="protein sequence ID" value="OIW26040.1"/>
    <property type="molecule type" value="Genomic_DNA"/>
</dbReference>
<dbReference type="OrthoDB" id="10417529at2759"/>
<proteinExistence type="predicted"/>
<sequence>MATLQQVCWPYSVGRVVGASLFTAAAVELVVPWLREDVANARQPIGIPPKEMTVPPSDPIFADHEGGSATPGDHAFSAGNRPRTSPRTTSIHALLGTRRSGAWGWDWRVSLLLLASHFLILRVTSRYGALCAVRDDETWPRW</sequence>
<dbReference type="AlphaFoldDB" id="A0A1J7J8C3"/>
<dbReference type="InParanoid" id="A0A1J7J8C3"/>
<evidence type="ECO:0000313" key="2">
    <source>
        <dbReference type="Proteomes" id="UP000182658"/>
    </source>
</evidence>
<reference evidence="1 2" key="1">
    <citation type="submission" date="2016-10" db="EMBL/GenBank/DDBJ databases">
        <title>Draft genome sequence of Coniochaeta ligniaria NRRL30616, a lignocellulolytic fungus for bioabatement of inhibitors in plant biomass hydrolysates.</title>
        <authorList>
            <consortium name="DOE Joint Genome Institute"/>
            <person name="Jimenez D.J."/>
            <person name="Hector R.E."/>
            <person name="Riley R."/>
            <person name="Sun H."/>
            <person name="Grigoriev I.V."/>
            <person name="Van Elsas J.D."/>
            <person name="Nichols N.N."/>
        </authorList>
    </citation>
    <scope>NUCLEOTIDE SEQUENCE [LARGE SCALE GENOMIC DNA]</scope>
    <source>
        <strain evidence="1 2">NRRL 30616</strain>
    </source>
</reference>
<keyword evidence="2" id="KW-1185">Reference proteome</keyword>
<protein>
    <submittedName>
        <fullName evidence="1">Uncharacterized protein</fullName>
    </submittedName>
</protein>
<gene>
    <name evidence="1" type="ORF">CONLIGDRAFT_684577</name>
</gene>
<organism evidence="1 2">
    <name type="scientific">Coniochaeta ligniaria NRRL 30616</name>
    <dbReference type="NCBI Taxonomy" id="1408157"/>
    <lineage>
        <taxon>Eukaryota</taxon>
        <taxon>Fungi</taxon>
        <taxon>Dikarya</taxon>
        <taxon>Ascomycota</taxon>
        <taxon>Pezizomycotina</taxon>
        <taxon>Sordariomycetes</taxon>
        <taxon>Sordariomycetidae</taxon>
        <taxon>Coniochaetales</taxon>
        <taxon>Coniochaetaceae</taxon>
        <taxon>Coniochaeta</taxon>
    </lineage>
</organism>